<dbReference type="Proteomes" id="UP000194236">
    <property type="component" value="Unassembled WGS sequence"/>
</dbReference>
<dbReference type="OrthoDB" id="10408826at2759"/>
<reference evidence="1 2" key="1">
    <citation type="submission" date="2017-03" db="EMBL/GenBank/DDBJ databases">
        <title>Genome Survey of Euroglyphus maynei.</title>
        <authorList>
            <person name="Arlian L.G."/>
            <person name="Morgan M.S."/>
            <person name="Rider S.D."/>
        </authorList>
    </citation>
    <scope>NUCLEOTIDE SEQUENCE [LARGE SCALE GENOMIC DNA]</scope>
    <source>
        <strain evidence="1">Arlian Lab</strain>
        <tissue evidence="1">Whole body</tissue>
    </source>
</reference>
<dbReference type="AlphaFoldDB" id="A0A1Y3BTJ1"/>
<keyword evidence="2" id="KW-1185">Reference proteome</keyword>
<evidence type="ECO:0000313" key="2">
    <source>
        <dbReference type="Proteomes" id="UP000194236"/>
    </source>
</evidence>
<accession>A0A1Y3BTJ1</accession>
<organism evidence="1 2">
    <name type="scientific">Euroglyphus maynei</name>
    <name type="common">Mayne's house dust mite</name>
    <dbReference type="NCBI Taxonomy" id="6958"/>
    <lineage>
        <taxon>Eukaryota</taxon>
        <taxon>Metazoa</taxon>
        <taxon>Ecdysozoa</taxon>
        <taxon>Arthropoda</taxon>
        <taxon>Chelicerata</taxon>
        <taxon>Arachnida</taxon>
        <taxon>Acari</taxon>
        <taxon>Acariformes</taxon>
        <taxon>Sarcoptiformes</taxon>
        <taxon>Astigmata</taxon>
        <taxon>Psoroptidia</taxon>
        <taxon>Analgoidea</taxon>
        <taxon>Pyroglyphidae</taxon>
        <taxon>Pyroglyphinae</taxon>
        <taxon>Euroglyphus</taxon>
    </lineage>
</organism>
<comment type="caution">
    <text evidence="1">The sequence shown here is derived from an EMBL/GenBank/DDBJ whole genome shotgun (WGS) entry which is preliminary data.</text>
</comment>
<evidence type="ECO:0000313" key="1">
    <source>
        <dbReference type="EMBL" id="OTF83304.1"/>
    </source>
</evidence>
<dbReference type="EMBL" id="MUJZ01004234">
    <property type="protein sequence ID" value="OTF83304.1"/>
    <property type="molecule type" value="Genomic_DNA"/>
</dbReference>
<proteinExistence type="predicted"/>
<sequence length="92" mass="10562">MIILASPLQLESIEHDNGVELIERIENQGWDMLTNEWPPSPSSLSDNFYFQDQSNDPIDLRKIRLQINKSMIDKAMINSANCIITFKVSIII</sequence>
<gene>
    <name evidence="1" type="ORF">BLA29_012757</name>
</gene>
<protein>
    <submittedName>
        <fullName evidence="1">Uncharacterized protein</fullName>
    </submittedName>
</protein>
<name>A0A1Y3BTJ1_EURMA</name>